<organism evidence="2 3">
    <name type="scientific">Kitasatospora aureofaciens</name>
    <name type="common">Streptomyces aureofaciens</name>
    <dbReference type="NCBI Taxonomy" id="1894"/>
    <lineage>
        <taxon>Bacteria</taxon>
        <taxon>Bacillati</taxon>
        <taxon>Actinomycetota</taxon>
        <taxon>Actinomycetes</taxon>
        <taxon>Kitasatosporales</taxon>
        <taxon>Streptomycetaceae</taxon>
        <taxon>Kitasatospora</taxon>
    </lineage>
</organism>
<dbReference type="GeneID" id="97485129"/>
<dbReference type="RefSeq" id="WP_030557450.1">
    <property type="nucleotide sequence ID" value="NZ_BMUB01000004.1"/>
</dbReference>
<accession>A0A8H9LKZ6</accession>
<dbReference type="Proteomes" id="UP000037395">
    <property type="component" value="Unassembled WGS sequence"/>
</dbReference>
<evidence type="ECO:0000313" key="1">
    <source>
        <dbReference type="EMBL" id="GGU68796.1"/>
    </source>
</evidence>
<proteinExistence type="predicted"/>
<dbReference type="Proteomes" id="UP000610124">
    <property type="component" value="Unassembled WGS sequence"/>
</dbReference>
<protein>
    <submittedName>
        <fullName evidence="2">Uncharacterized protein</fullName>
    </submittedName>
</protein>
<reference evidence="2" key="4">
    <citation type="submission" date="2016-08" db="EMBL/GenBank/DDBJ databases">
        <title>Sequencing, Assembly and Comparative Genomics of S. aureofaciens ATCC 10762.</title>
        <authorList>
            <person name="Gradnigo J.S."/>
            <person name="Johnson N."/>
            <person name="Somerville G.A."/>
        </authorList>
    </citation>
    <scope>NUCLEOTIDE SEQUENCE [LARGE SCALE GENOMIC DNA]</scope>
    <source>
        <strain evidence="2">ATCC 10762</strain>
    </source>
</reference>
<sequence length="81" mass="8905">MPDAQNSPHSFQLHEVVRDFSCLEDGKPREGVFVEVLLGTAVLRPLGATGPEWRVAPAFLQSLNPRETAPGTCGKPRRRPL</sequence>
<evidence type="ECO:0000313" key="3">
    <source>
        <dbReference type="Proteomes" id="UP000037395"/>
    </source>
</evidence>
<gene>
    <name evidence="1" type="ORF">GCM10010502_19800</name>
    <name evidence="2" type="ORF">HS99_0017440</name>
</gene>
<name>A0A1E7MVL8_KITAU</name>
<reference evidence="1" key="1">
    <citation type="journal article" date="2014" name="Int. J. Syst. Evol. Microbiol.">
        <title>Complete genome sequence of Corynebacterium casei LMG S-19264T (=DSM 44701T), isolated from a smear-ripened cheese.</title>
        <authorList>
            <consortium name="US DOE Joint Genome Institute (JGI-PGF)"/>
            <person name="Walter F."/>
            <person name="Albersmeier A."/>
            <person name="Kalinowski J."/>
            <person name="Ruckert C."/>
        </authorList>
    </citation>
    <scope>NUCLEOTIDE SEQUENCE</scope>
    <source>
        <strain evidence="1">JCM 4434</strain>
    </source>
</reference>
<comment type="caution">
    <text evidence="2">The sequence shown here is derived from an EMBL/GenBank/DDBJ whole genome shotgun (WGS) entry which is preliminary data.</text>
</comment>
<dbReference type="EMBL" id="BMUB01000004">
    <property type="protein sequence ID" value="GGU68796.1"/>
    <property type="molecule type" value="Genomic_DNA"/>
</dbReference>
<reference evidence="2 3" key="2">
    <citation type="submission" date="2014-07" db="EMBL/GenBank/DDBJ databases">
        <authorList>
            <person name="Zhang J.E."/>
            <person name="Yang H."/>
            <person name="Guo J."/>
            <person name="Deng Z."/>
            <person name="Luo H."/>
            <person name="Luo M."/>
            <person name="Zhao B."/>
        </authorList>
    </citation>
    <scope>NUCLEOTIDE SEQUENCE [LARGE SCALE GENOMIC DNA]</scope>
    <source>
        <strain evidence="2">ATCC 10762</strain>
        <strain evidence="3">ATCC 10762 / DSM 40127 / CCM 3239 / JCM 4008 / LMG 5968 / NBRC 12843 / NCIMB 8234 / A-377</strain>
    </source>
</reference>
<accession>A0A1E7MVL8</accession>
<reference evidence="3" key="3">
    <citation type="submission" date="2016-08" db="EMBL/GenBank/DDBJ databases">
        <title>Sequencing, assembly and comparative genomics of S. aureofaciens ATCC 10762.</title>
        <authorList>
            <person name="Gradnigo J.S."/>
            <person name="Johnson N."/>
            <person name="Somerville G.A."/>
        </authorList>
    </citation>
    <scope>NUCLEOTIDE SEQUENCE [LARGE SCALE GENOMIC DNA]</scope>
    <source>
        <strain evidence="3">ATCC 10762 / DSM 40127 / CCM 3239 / JCM 4008 / LMG 5968 / NBRC 12843 / NCIMB 8234 / A-377</strain>
    </source>
</reference>
<dbReference type="EMBL" id="JPRF03000097">
    <property type="protein sequence ID" value="OEV32464.1"/>
    <property type="molecule type" value="Genomic_DNA"/>
</dbReference>
<evidence type="ECO:0000313" key="2">
    <source>
        <dbReference type="EMBL" id="OEV32464.1"/>
    </source>
</evidence>
<keyword evidence="3" id="KW-1185">Reference proteome</keyword>
<reference evidence="1" key="5">
    <citation type="submission" date="2020-09" db="EMBL/GenBank/DDBJ databases">
        <authorList>
            <person name="Sun Q."/>
            <person name="Ohkuma M."/>
        </authorList>
    </citation>
    <scope>NUCLEOTIDE SEQUENCE</scope>
    <source>
        <strain evidence="1">JCM 4434</strain>
    </source>
</reference>
<dbReference type="AlphaFoldDB" id="A0A1E7MVL8"/>